<dbReference type="PANTHER" id="PTHR12786">
    <property type="entry name" value="SPLICING FACTOR SF3A-RELATED"/>
    <property type="match status" value="1"/>
</dbReference>
<dbReference type="GO" id="GO:0003723">
    <property type="term" value="F:RNA binding"/>
    <property type="evidence" value="ECO:0007669"/>
    <property type="project" value="TreeGrafter"/>
</dbReference>
<protein>
    <recommendedName>
        <fullName evidence="3">SF3A3 domain-containing protein</fullName>
    </recommendedName>
</protein>
<dbReference type="InterPro" id="IPR031774">
    <property type="entry name" value="SF3A3_dom"/>
</dbReference>
<dbReference type="InterPro" id="IPR051421">
    <property type="entry name" value="RNA_Proc_DNA_Dmg_Regulator"/>
</dbReference>
<keyword evidence="2" id="KW-0539">Nucleus</keyword>
<organism evidence="4 5">
    <name type="scientific">Ensete ventricosum</name>
    <name type="common">Abyssinian banana</name>
    <name type="synonym">Musa ensete</name>
    <dbReference type="NCBI Taxonomy" id="4639"/>
    <lineage>
        <taxon>Eukaryota</taxon>
        <taxon>Viridiplantae</taxon>
        <taxon>Streptophyta</taxon>
        <taxon>Embryophyta</taxon>
        <taxon>Tracheophyta</taxon>
        <taxon>Spermatophyta</taxon>
        <taxon>Magnoliopsida</taxon>
        <taxon>Liliopsida</taxon>
        <taxon>Zingiberales</taxon>
        <taxon>Musaceae</taxon>
        <taxon>Ensete</taxon>
    </lineage>
</organism>
<dbReference type="Pfam" id="PF16837">
    <property type="entry name" value="SF3A3"/>
    <property type="match status" value="1"/>
</dbReference>
<evidence type="ECO:0000256" key="2">
    <source>
        <dbReference type="ARBA" id="ARBA00023242"/>
    </source>
</evidence>
<evidence type="ECO:0000256" key="1">
    <source>
        <dbReference type="ARBA" id="ARBA00004123"/>
    </source>
</evidence>
<dbReference type="Proteomes" id="UP001222027">
    <property type="component" value="Unassembled WGS sequence"/>
</dbReference>
<name>A0AAV8Q2N5_ENSVE</name>
<dbReference type="AlphaFoldDB" id="A0AAV8Q2N5"/>
<dbReference type="EMBL" id="JAQQAF010000003">
    <property type="protein sequence ID" value="KAJ8499940.1"/>
    <property type="molecule type" value="Genomic_DNA"/>
</dbReference>
<accession>A0AAV8Q2N5</accession>
<keyword evidence="5" id="KW-1185">Reference proteome</keyword>
<dbReference type="GO" id="GO:0005681">
    <property type="term" value="C:spliceosomal complex"/>
    <property type="evidence" value="ECO:0007669"/>
    <property type="project" value="TreeGrafter"/>
</dbReference>
<comment type="subcellular location">
    <subcellularLocation>
        <location evidence="1">Nucleus</location>
    </subcellularLocation>
</comment>
<dbReference type="GO" id="GO:0000398">
    <property type="term" value="P:mRNA splicing, via spliceosome"/>
    <property type="evidence" value="ECO:0007669"/>
    <property type="project" value="TreeGrafter"/>
</dbReference>
<reference evidence="4 5" key="1">
    <citation type="submission" date="2022-12" db="EMBL/GenBank/DDBJ databases">
        <title>Chromosome-scale assembly of the Ensete ventricosum genome.</title>
        <authorList>
            <person name="Dussert Y."/>
            <person name="Stocks J."/>
            <person name="Wendawek A."/>
            <person name="Woldeyes F."/>
            <person name="Nichols R.A."/>
            <person name="Borrell J.S."/>
        </authorList>
    </citation>
    <scope>NUCLEOTIDE SEQUENCE [LARGE SCALE GENOMIC DNA]</scope>
    <source>
        <strain evidence="5">cv. Maze</strain>
        <tissue evidence="4">Seeds</tissue>
    </source>
</reference>
<sequence>MSSTDLEVMRPAYEDVERPIVRELQREPANNRDRLFRSQRFCHMIHLIATTTDVLIDVYEDKDNAWRDDIAALGGQTASGTIDLFSAFYDRLKELGIREYRRRHSTARVVDVTEEYEDLLKEDPHVKFSGEEAFGRYLDMHELYNEYINSKFEEPMDSFSQTELIPCNLKFTSQYREYLEHVLEYLISFLECIQPLQLLDKLFAKVETEFEQHPVEELMEVGPEKLKEQHRHGNVY</sequence>
<feature type="domain" description="SF3A3" evidence="3">
    <location>
        <begin position="127"/>
        <end position="180"/>
    </location>
</feature>
<comment type="caution">
    <text evidence="4">The sequence shown here is derived from an EMBL/GenBank/DDBJ whole genome shotgun (WGS) entry which is preliminary data.</text>
</comment>
<gene>
    <name evidence="4" type="ORF">OPV22_010492</name>
</gene>
<evidence type="ECO:0000313" key="4">
    <source>
        <dbReference type="EMBL" id="KAJ8499940.1"/>
    </source>
</evidence>
<evidence type="ECO:0000259" key="3">
    <source>
        <dbReference type="Pfam" id="PF16837"/>
    </source>
</evidence>
<dbReference type="PANTHER" id="PTHR12786:SF2">
    <property type="entry name" value="SPLICING FACTOR 3A SUBUNIT 3"/>
    <property type="match status" value="1"/>
</dbReference>
<proteinExistence type="predicted"/>
<evidence type="ECO:0000313" key="5">
    <source>
        <dbReference type="Proteomes" id="UP001222027"/>
    </source>
</evidence>